<reference evidence="8" key="1">
    <citation type="submission" date="2020-03" db="EMBL/GenBank/DDBJ databases">
        <title>Draft sequencing of Paenibacilllus sp. S3N08.</title>
        <authorList>
            <person name="Kim D.-U."/>
        </authorList>
    </citation>
    <scope>NUCLEOTIDE SEQUENCE</scope>
    <source>
        <strain evidence="8">S3N08</strain>
    </source>
</reference>
<gene>
    <name evidence="8" type="ORF">G9U52_19705</name>
</gene>
<evidence type="ECO:0000256" key="6">
    <source>
        <dbReference type="RuleBase" id="RU363032"/>
    </source>
</evidence>
<dbReference type="InterPro" id="IPR000515">
    <property type="entry name" value="MetI-like"/>
</dbReference>
<dbReference type="InterPro" id="IPR035906">
    <property type="entry name" value="MetI-like_sf"/>
</dbReference>
<dbReference type="Proteomes" id="UP001165962">
    <property type="component" value="Unassembled WGS sequence"/>
</dbReference>
<comment type="subcellular location">
    <subcellularLocation>
        <location evidence="6">Cell membrane</location>
        <topology evidence="6">Multi-pass membrane protein</topology>
    </subcellularLocation>
    <subcellularLocation>
        <location evidence="1">Membrane</location>
        <topology evidence="1">Multi-pass membrane protein</topology>
    </subcellularLocation>
</comment>
<evidence type="ECO:0000259" key="7">
    <source>
        <dbReference type="PROSITE" id="PS50928"/>
    </source>
</evidence>
<comment type="caution">
    <text evidence="8">The sequence shown here is derived from an EMBL/GenBank/DDBJ whole genome shotgun (WGS) entry which is preliminary data.</text>
</comment>
<dbReference type="Pfam" id="PF00528">
    <property type="entry name" value="BPD_transp_1"/>
    <property type="match status" value="1"/>
</dbReference>
<proteinExistence type="inferred from homology"/>
<protein>
    <submittedName>
        <fullName evidence="8">Sugar ABC transporter permease</fullName>
    </submittedName>
</protein>
<dbReference type="PROSITE" id="PS50928">
    <property type="entry name" value="ABC_TM1"/>
    <property type="match status" value="1"/>
</dbReference>
<dbReference type="PANTHER" id="PTHR43496:SF1">
    <property type="entry name" value="POLYGALACTURONAN_RHAMNOGALACTURONAN TRANSPORT SYSTEM PERMEASE PROTEIN YTEP"/>
    <property type="match status" value="1"/>
</dbReference>
<feature type="transmembrane region" description="Helical" evidence="6">
    <location>
        <begin position="293"/>
        <end position="314"/>
    </location>
</feature>
<keyword evidence="5 6" id="KW-0472">Membrane</keyword>
<dbReference type="CDD" id="cd06261">
    <property type="entry name" value="TM_PBP2"/>
    <property type="match status" value="1"/>
</dbReference>
<evidence type="ECO:0000313" key="8">
    <source>
        <dbReference type="EMBL" id="NHN32067.1"/>
    </source>
</evidence>
<dbReference type="EMBL" id="JAAOIW010000007">
    <property type="protein sequence ID" value="NHN32067.1"/>
    <property type="molecule type" value="Genomic_DNA"/>
</dbReference>
<evidence type="ECO:0000256" key="5">
    <source>
        <dbReference type="ARBA" id="ARBA00023136"/>
    </source>
</evidence>
<keyword evidence="9" id="KW-1185">Reference proteome</keyword>
<sequence length="327" mass="37195">MNVNQTEKAVLSGGRTISNRSKWKDKKGNLLYILKRDKYLYLLAVPGILFFLIFKYIPLWGISIAFQDYSPYQGIWGSPWVGFENFKRFFSNPDFFHLFRNTIAISLMNLFFYFPLPILLSILLTELKNEFFKKTIQTIIYMPHFLSWVIIAGITFLLLSQSEGVVNKMLVAAGLDKIDFLTNPKLFWPILTLQTIWKDAGWGTILFLAAIAGIDPALYEAAKMDGAGRFRQIWHITLPSIRNVIVILLILRIGHMMDVGFEQVLLMANSAVSDVADVFDTYVFRVGIQQGEFSYSTAIGIFKSVVGLILVVIANKFAKKLGEEGVY</sequence>
<feature type="domain" description="ABC transmembrane type-1" evidence="7">
    <location>
        <begin position="99"/>
        <end position="314"/>
    </location>
</feature>
<feature type="transmembrane region" description="Helical" evidence="6">
    <location>
        <begin position="139"/>
        <end position="159"/>
    </location>
</feature>
<feature type="transmembrane region" description="Helical" evidence="6">
    <location>
        <begin position="39"/>
        <end position="57"/>
    </location>
</feature>
<dbReference type="PANTHER" id="PTHR43496">
    <property type="entry name" value="PROTEIN LPLB"/>
    <property type="match status" value="1"/>
</dbReference>
<evidence type="ECO:0000256" key="1">
    <source>
        <dbReference type="ARBA" id="ARBA00004141"/>
    </source>
</evidence>
<dbReference type="RefSeq" id="WP_166152356.1">
    <property type="nucleotide sequence ID" value="NZ_JAAOIW010000007.1"/>
</dbReference>
<evidence type="ECO:0000313" key="9">
    <source>
        <dbReference type="Proteomes" id="UP001165962"/>
    </source>
</evidence>
<keyword evidence="4 6" id="KW-1133">Transmembrane helix</keyword>
<evidence type="ECO:0000256" key="2">
    <source>
        <dbReference type="ARBA" id="ARBA00022448"/>
    </source>
</evidence>
<feature type="transmembrane region" description="Helical" evidence="6">
    <location>
        <begin position="103"/>
        <end position="127"/>
    </location>
</feature>
<dbReference type="Gene3D" id="1.10.3720.10">
    <property type="entry name" value="MetI-like"/>
    <property type="match status" value="1"/>
</dbReference>
<keyword evidence="2 6" id="KW-0813">Transport</keyword>
<comment type="similarity">
    <text evidence="6">Belongs to the binding-protein-dependent transport system permease family.</text>
</comment>
<keyword evidence="3 6" id="KW-0812">Transmembrane</keyword>
<evidence type="ECO:0000256" key="3">
    <source>
        <dbReference type="ARBA" id="ARBA00022692"/>
    </source>
</evidence>
<feature type="transmembrane region" description="Helical" evidence="6">
    <location>
        <begin position="240"/>
        <end position="257"/>
    </location>
</feature>
<dbReference type="SUPFAM" id="SSF161098">
    <property type="entry name" value="MetI-like"/>
    <property type="match status" value="1"/>
</dbReference>
<feature type="transmembrane region" description="Helical" evidence="6">
    <location>
        <begin position="200"/>
        <end position="219"/>
    </location>
</feature>
<evidence type="ECO:0000256" key="4">
    <source>
        <dbReference type="ARBA" id="ARBA00022989"/>
    </source>
</evidence>
<name>A0ABX0JB10_9BACL</name>
<organism evidence="8 9">
    <name type="scientific">Paenibacillus agricola</name>
    <dbReference type="NCBI Taxonomy" id="2716264"/>
    <lineage>
        <taxon>Bacteria</taxon>
        <taxon>Bacillati</taxon>
        <taxon>Bacillota</taxon>
        <taxon>Bacilli</taxon>
        <taxon>Bacillales</taxon>
        <taxon>Paenibacillaceae</taxon>
        <taxon>Paenibacillus</taxon>
    </lineage>
</organism>
<accession>A0ABX0JB10</accession>